<dbReference type="Proteomes" id="UP000244450">
    <property type="component" value="Unassembled WGS sequence"/>
</dbReference>
<dbReference type="InterPro" id="IPR002575">
    <property type="entry name" value="Aminoglycoside_PTrfase"/>
</dbReference>
<dbReference type="Gene3D" id="3.30.200.20">
    <property type="entry name" value="Phosphorylase Kinase, domain 1"/>
    <property type="match status" value="1"/>
</dbReference>
<dbReference type="PANTHER" id="PTHR21064">
    <property type="entry name" value="AMINOGLYCOSIDE PHOSPHOTRANSFERASE DOMAIN-CONTAINING PROTEIN-RELATED"/>
    <property type="match status" value="1"/>
</dbReference>
<dbReference type="InterPro" id="IPR011009">
    <property type="entry name" value="Kinase-like_dom_sf"/>
</dbReference>
<dbReference type="AlphaFoldDB" id="A0A2T7BFB8"/>
<keyword evidence="3" id="KW-1185">Reference proteome</keyword>
<organism evidence="2 3">
    <name type="scientific">Chitinophaga parva</name>
    <dbReference type="NCBI Taxonomy" id="2169414"/>
    <lineage>
        <taxon>Bacteria</taxon>
        <taxon>Pseudomonadati</taxon>
        <taxon>Bacteroidota</taxon>
        <taxon>Chitinophagia</taxon>
        <taxon>Chitinophagales</taxon>
        <taxon>Chitinophagaceae</taxon>
        <taxon>Chitinophaga</taxon>
    </lineage>
</organism>
<proteinExistence type="predicted"/>
<comment type="caution">
    <text evidence="2">The sequence shown here is derived from an EMBL/GenBank/DDBJ whole genome shotgun (WGS) entry which is preliminary data.</text>
</comment>
<evidence type="ECO:0000259" key="1">
    <source>
        <dbReference type="Pfam" id="PF01636"/>
    </source>
</evidence>
<feature type="domain" description="Aminoglycoside phosphotransferase" evidence="1">
    <location>
        <begin position="18"/>
        <end position="251"/>
    </location>
</feature>
<evidence type="ECO:0000313" key="2">
    <source>
        <dbReference type="EMBL" id="PUZ24986.1"/>
    </source>
</evidence>
<accession>A0A2T7BFB8</accession>
<name>A0A2T7BFB8_9BACT</name>
<dbReference type="GO" id="GO:0016740">
    <property type="term" value="F:transferase activity"/>
    <property type="evidence" value="ECO:0007669"/>
    <property type="project" value="UniProtKB-KW"/>
</dbReference>
<dbReference type="InterPro" id="IPR050249">
    <property type="entry name" value="Pseudomonas-type_ThrB"/>
</dbReference>
<dbReference type="OrthoDB" id="526037at2"/>
<dbReference type="SUPFAM" id="SSF56112">
    <property type="entry name" value="Protein kinase-like (PK-like)"/>
    <property type="match status" value="1"/>
</dbReference>
<keyword evidence="2" id="KW-0808">Transferase</keyword>
<evidence type="ECO:0000313" key="3">
    <source>
        <dbReference type="Proteomes" id="UP000244450"/>
    </source>
</evidence>
<gene>
    <name evidence="2" type="ORF">DCC81_11770</name>
</gene>
<sequence>MLQSILKAYGLSAAQCKVRPFGSGLINHTWKVECPGGERDYILQQINQDVFTNPEDIALNLSALAAYLREHVPGYIFPEPLTTLDGNTIVRDEDGYFRLMPFIGPSVAYDVVTSPAKAYEAAKQFGRFTHLLEGFPAAELRITLAGFHDLSLRYQQFETALLQGDKDRIAASRDSIIRAQQFRGIVTTYEHIRVSQDFKLRVTHHDTKISNVLFDEKGKGLCVIDLDTVMPGYFISDLGDMLRTYLSPVTEEEADLSKIEIRDHYFTAIVDGYLSEMKHSLTQAELRHLVYAGKFMIYMQALRFLTDHLNNDRYYGARYEGHNLVRANNQLVLLEQLSAKEETFNNMIRKMLQLPV</sequence>
<dbReference type="PANTHER" id="PTHR21064:SF5">
    <property type="entry name" value="SLR1880 PROTEIN"/>
    <property type="match status" value="1"/>
</dbReference>
<dbReference type="RefSeq" id="WP_108686823.1">
    <property type="nucleotide sequence ID" value="NZ_QCYK01000002.1"/>
</dbReference>
<dbReference type="EMBL" id="QCYK01000002">
    <property type="protein sequence ID" value="PUZ24986.1"/>
    <property type="molecule type" value="Genomic_DNA"/>
</dbReference>
<protein>
    <submittedName>
        <fullName evidence="2">Aminoglycoside phosphotransferase family protein</fullName>
    </submittedName>
</protein>
<reference evidence="2 3" key="1">
    <citation type="submission" date="2018-04" db="EMBL/GenBank/DDBJ databases">
        <title>Chitinophaga fuyangensis sp. nov., isolated from soil in a chemical factory.</title>
        <authorList>
            <person name="Chen K."/>
        </authorList>
    </citation>
    <scope>NUCLEOTIDE SEQUENCE [LARGE SCALE GENOMIC DNA]</scope>
    <source>
        <strain evidence="2 3">LY-1</strain>
    </source>
</reference>
<dbReference type="Gene3D" id="3.90.1200.10">
    <property type="match status" value="1"/>
</dbReference>
<dbReference type="Pfam" id="PF01636">
    <property type="entry name" value="APH"/>
    <property type="match status" value="1"/>
</dbReference>